<dbReference type="RefSeq" id="WP_189787478.1">
    <property type="nucleotide sequence ID" value="NZ_BNAT01000047.1"/>
</dbReference>
<organism evidence="2 3">
    <name type="scientific">Streptomyces capitiformicae</name>
    <dbReference type="NCBI Taxonomy" id="2014920"/>
    <lineage>
        <taxon>Bacteria</taxon>
        <taxon>Bacillati</taxon>
        <taxon>Actinomycetota</taxon>
        <taxon>Actinomycetes</taxon>
        <taxon>Kitasatosporales</taxon>
        <taxon>Streptomycetaceae</taxon>
        <taxon>Streptomyces</taxon>
    </lineage>
</organism>
<gene>
    <name evidence="2" type="ORF">GCM10017771_81490</name>
</gene>
<comment type="caution">
    <text evidence="2">The sequence shown here is derived from an EMBL/GenBank/DDBJ whole genome shotgun (WGS) entry which is preliminary data.</text>
</comment>
<dbReference type="Proteomes" id="UP000603227">
    <property type="component" value="Unassembled WGS sequence"/>
</dbReference>
<dbReference type="SUPFAM" id="SSF55729">
    <property type="entry name" value="Acyl-CoA N-acyltransferases (Nat)"/>
    <property type="match status" value="1"/>
</dbReference>
<evidence type="ECO:0000313" key="2">
    <source>
        <dbReference type="EMBL" id="GHE58504.1"/>
    </source>
</evidence>
<accession>A0A919DM05</accession>
<dbReference type="PROSITE" id="PS51186">
    <property type="entry name" value="GNAT"/>
    <property type="match status" value="1"/>
</dbReference>
<evidence type="ECO:0000259" key="1">
    <source>
        <dbReference type="PROSITE" id="PS51186"/>
    </source>
</evidence>
<proteinExistence type="predicted"/>
<evidence type="ECO:0000313" key="3">
    <source>
        <dbReference type="Proteomes" id="UP000603227"/>
    </source>
</evidence>
<feature type="domain" description="N-acetyltransferase" evidence="1">
    <location>
        <begin position="17"/>
        <end position="160"/>
    </location>
</feature>
<keyword evidence="3" id="KW-1185">Reference proteome</keyword>
<dbReference type="InterPro" id="IPR016181">
    <property type="entry name" value="Acyl_CoA_acyltransferase"/>
</dbReference>
<protein>
    <recommendedName>
        <fullName evidence="1">N-acetyltransferase domain-containing protein</fullName>
    </recommendedName>
</protein>
<reference evidence="2" key="2">
    <citation type="submission" date="2020-09" db="EMBL/GenBank/DDBJ databases">
        <authorList>
            <person name="Sun Q."/>
            <person name="Zhou Y."/>
        </authorList>
    </citation>
    <scope>NUCLEOTIDE SEQUENCE</scope>
    <source>
        <strain evidence="2">CGMCC 4.7403</strain>
    </source>
</reference>
<name>A0A919DM05_9ACTN</name>
<sequence>MTVDLLTTSYYTGERLAEIRGTILDVYADVYAEDIATNPFFSMGRFEERLEGHVSAGGWGCVIAEVDSEVAGFTYGFTARDDASTFKLCENMLREKWRKRGISRVMHDDLMSHRQEERAELLVRGERPRLRALYESWGYEHAGEKLPFPDAPLYDVMVLDLRSA</sequence>
<dbReference type="InterPro" id="IPR000182">
    <property type="entry name" value="GNAT_dom"/>
</dbReference>
<dbReference type="GO" id="GO:0016747">
    <property type="term" value="F:acyltransferase activity, transferring groups other than amino-acyl groups"/>
    <property type="evidence" value="ECO:0007669"/>
    <property type="project" value="InterPro"/>
</dbReference>
<dbReference type="Gene3D" id="3.40.630.30">
    <property type="match status" value="1"/>
</dbReference>
<reference evidence="2" key="1">
    <citation type="journal article" date="2014" name="Int. J. Syst. Evol. Microbiol.">
        <title>Complete genome sequence of Corynebacterium casei LMG S-19264T (=DSM 44701T), isolated from a smear-ripened cheese.</title>
        <authorList>
            <consortium name="US DOE Joint Genome Institute (JGI-PGF)"/>
            <person name="Walter F."/>
            <person name="Albersmeier A."/>
            <person name="Kalinowski J."/>
            <person name="Ruckert C."/>
        </authorList>
    </citation>
    <scope>NUCLEOTIDE SEQUENCE</scope>
    <source>
        <strain evidence="2">CGMCC 4.7403</strain>
    </source>
</reference>
<dbReference type="EMBL" id="BNAT01000047">
    <property type="protein sequence ID" value="GHE58504.1"/>
    <property type="molecule type" value="Genomic_DNA"/>
</dbReference>
<dbReference type="Pfam" id="PF13673">
    <property type="entry name" value="Acetyltransf_10"/>
    <property type="match status" value="1"/>
</dbReference>
<dbReference type="AlphaFoldDB" id="A0A919DM05"/>